<accession>A0A852VXF1</accession>
<feature type="transmembrane region" description="Helical" evidence="1">
    <location>
        <begin position="113"/>
        <end position="133"/>
    </location>
</feature>
<feature type="transmembrane region" description="Helical" evidence="1">
    <location>
        <begin position="58"/>
        <end position="77"/>
    </location>
</feature>
<dbReference type="EMBL" id="JACCCZ010000001">
    <property type="protein sequence ID" value="NYG00011.1"/>
    <property type="molecule type" value="Genomic_DNA"/>
</dbReference>
<keyword evidence="1" id="KW-1133">Transmembrane helix</keyword>
<dbReference type="GeneID" id="98050132"/>
<sequence>MVEHILSLTDQVLDDADRREAAGRERRRDTVRIRVLLGSLIVACALVCPVAFLAGADVPLLVAAGAGLATGVALLVLDARSAGRGHRGRAGWSGVVLAAGLAGPVAGLVPGGLLPVGVGVVALLVAAGGFVAAGTRAGA</sequence>
<gene>
    <name evidence="2" type="ORF">HDA37_000296</name>
</gene>
<proteinExistence type="predicted"/>
<organism evidence="2 3">
    <name type="scientific">Pseudonocardia alni</name>
    <name type="common">Amycolata alni</name>
    <dbReference type="NCBI Taxonomy" id="33907"/>
    <lineage>
        <taxon>Bacteria</taxon>
        <taxon>Bacillati</taxon>
        <taxon>Actinomycetota</taxon>
        <taxon>Actinomycetes</taxon>
        <taxon>Pseudonocardiales</taxon>
        <taxon>Pseudonocardiaceae</taxon>
        <taxon>Pseudonocardia</taxon>
    </lineage>
</organism>
<evidence type="ECO:0000313" key="3">
    <source>
        <dbReference type="Proteomes" id="UP000549695"/>
    </source>
</evidence>
<evidence type="ECO:0000256" key="1">
    <source>
        <dbReference type="SAM" id="Phobius"/>
    </source>
</evidence>
<feature type="transmembrane region" description="Helical" evidence="1">
    <location>
        <begin position="89"/>
        <end position="107"/>
    </location>
</feature>
<keyword evidence="3" id="KW-1185">Reference proteome</keyword>
<name>A0A852VXF1_PSEA5</name>
<dbReference type="AlphaFoldDB" id="A0A852VXF1"/>
<dbReference type="Proteomes" id="UP000549695">
    <property type="component" value="Unassembled WGS sequence"/>
</dbReference>
<keyword evidence="1" id="KW-0812">Transmembrane</keyword>
<reference evidence="2 3" key="1">
    <citation type="submission" date="2020-07" db="EMBL/GenBank/DDBJ databases">
        <title>Sequencing the genomes of 1000 actinobacteria strains.</title>
        <authorList>
            <person name="Klenk H.-P."/>
        </authorList>
    </citation>
    <scope>NUCLEOTIDE SEQUENCE [LARGE SCALE GENOMIC DNA]</scope>
    <source>
        <strain evidence="2 3">DSM 44749</strain>
    </source>
</reference>
<protein>
    <submittedName>
        <fullName evidence="2">Uncharacterized protein</fullName>
    </submittedName>
</protein>
<evidence type="ECO:0000313" key="2">
    <source>
        <dbReference type="EMBL" id="NYG00011.1"/>
    </source>
</evidence>
<comment type="caution">
    <text evidence="2">The sequence shown here is derived from an EMBL/GenBank/DDBJ whole genome shotgun (WGS) entry which is preliminary data.</text>
</comment>
<keyword evidence="1" id="KW-0472">Membrane</keyword>
<feature type="transmembrane region" description="Helical" evidence="1">
    <location>
        <begin position="33"/>
        <end position="52"/>
    </location>
</feature>
<dbReference type="RefSeq" id="WP_179759950.1">
    <property type="nucleotide sequence ID" value="NZ_BAAAJZ010000011.1"/>
</dbReference>